<dbReference type="RefSeq" id="WP_013554332.1">
    <property type="nucleotide sequence ID" value="NC_014935.1"/>
</dbReference>
<sequence>MTILHTEEMGVIGGQSLRVLEDLKIIRELGHHPILACKGANWIAREARKLEIEVIDLPFKSRTDLFTAKEIFKLIRRRQIDIVHTHSSIDSYLATYPAKLLGKRVVRSRHSELSKAPGHIYRIVDAIVTTGEKVAEQFKVSNIKKPKIVSIPSYPDERHFSPEPSRRQRMRLDLGFDDSTLLLGAMTGTAKAKGVDLLLEAFAALSPGYPNLQLLLAGNIDQSALESLMQQAHRHRIAEKILFLGHTDARDFLEALDLYICPSRKEGVPQALMQAMMMGKPCVSTDVGSIAELNAENNLPLVPSEDTHALTEVLQTLINDPQYRLKLGEKNRLLSKKYFSRSVMKERMADLYESLGAKYA</sequence>
<name>E6WZD0_NITSE</name>
<keyword evidence="2" id="KW-0808">Transferase</keyword>
<dbReference type="eggNOG" id="COG0438">
    <property type="taxonomic scope" value="Bacteria"/>
</dbReference>
<dbReference type="AlphaFoldDB" id="E6WZD0"/>
<reference evidence="3" key="2">
    <citation type="submission" date="2011-01" db="EMBL/GenBank/DDBJ databases">
        <title>The complete genome of Nitratifractor salsuginis DSM 16511.</title>
        <authorList>
            <consortium name="US DOE Joint Genome Institute (JGI-PGF)"/>
            <person name="Lucas S."/>
            <person name="Copeland A."/>
            <person name="Lapidus A."/>
            <person name="Bruce D."/>
            <person name="Goodwin L."/>
            <person name="Pitluck S."/>
            <person name="Kyrpides N."/>
            <person name="Mavromatis K."/>
            <person name="Ivanova N."/>
            <person name="Mikhailova N."/>
            <person name="Zeytun A."/>
            <person name="Detter J.C."/>
            <person name="Tapia R."/>
            <person name="Han C."/>
            <person name="Land M."/>
            <person name="Hauser L."/>
            <person name="Markowitz V."/>
            <person name="Cheng J.-F."/>
            <person name="Hugenholtz P."/>
            <person name="Woyke T."/>
            <person name="Wu D."/>
            <person name="Tindall B."/>
            <person name="Schuetze A."/>
            <person name="Brambilla E."/>
            <person name="Klenk H.-P."/>
            <person name="Eisen J.A."/>
        </authorList>
    </citation>
    <scope>NUCLEOTIDE SEQUENCE [LARGE SCALE GENOMIC DNA]</scope>
    <source>
        <strain evidence="3">DSM 16511 / JCM 12458 / E9I37-1</strain>
    </source>
</reference>
<evidence type="ECO:0000259" key="1">
    <source>
        <dbReference type="Pfam" id="PF13439"/>
    </source>
</evidence>
<feature type="domain" description="Glycosyltransferase subfamily 4-like N-terminal" evidence="1">
    <location>
        <begin position="12"/>
        <end position="152"/>
    </location>
</feature>
<gene>
    <name evidence="2" type="ordered locus">Nitsa_1391</name>
</gene>
<keyword evidence="3" id="KW-1185">Reference proteome</keyword>
<dbReference type="PANTHER" id="PTHR12526">
    <property type="entry name" value="GLYCOSYLTRANSFERASE"/>
    <property type="match status" value="1"/>
</dbReference>
<dbReference type="CDD" id="cd03801">
    <property type="entry name" value="GT4_PimA-like"/>
    <property type="match status" value="1"/>
</dbReference>
<proteinExistence type="predicted"/>
<dbReference type="Pfam" id="PF13692">
    <property type="entry name" value="Glyco_trans_1_4"/>
    <property type="match status" value="1"/>
</dbReference>
<dbReference type="Gene3D" id="3.40.50.2000">
    <property type="entry name" value="Glycogen Phosphorylase B"/>
    <property type="match status" value="2"/>
</dbReference>
<dbReference type="SUPFAM" id="SSF53756">
    <property type="entry name" value="UDP-Glycosyltransferase/glycogen phosphorylase"/>
    <property type="match status" value="1"/>
</dbReference>
<dbReference type="KEGG" id="nsa:Nitsa_1391"/>
<dbReference type="GO" id="GO:0016757">
    <property type="term" value="F:glycosyltransferase activity"/>
    <property type="evidence" value="ECO:0007669"/>
    <property type="project" value="UniProtKB-ARBA"/>
</dbReference>
<dbReference type="Pfam" id="PF13439">
    <property type="entry name" value="Glyco_transf_4"/>
    <property type="match status" value="1"/>
</dbReference>
<dbReference type="InterPro" id="IPR028098">
    <property type="entry name" value="Glyco_trans_4-like_N"/>
</dbReference>
<dbReference type="EMBL" id="CP002452">
    <property type="protein sequence ID" value="ADV46642.1"/>
    <property type="molecule type" value="Genomic_DNA"/>
</dbReference>
<organism evidence="2 3">
    <name type="scientific">Nitratifractor salsuginis (strain DSM 16511 / JCM 12458 / E9I37-1)</name>
    <dbReference type="NCBI Taxonomy" id="749222"/>
    <lineage>
        <taxon>Bacteria</taxon>
        <taxon>Pseudomonadati</taxon>
        <taxon>Campylobacterota</taxon>
        <taxon>Epsilonproteobacteria</taxon>
        <taxon>Campylobacterales</taxon>
        <taxon>Sulfurovaceae</taxon>
        <taxon>Nitratifractor</taxon>
    </lineage>
</organism>
<evidence type="ECO:0000313" key="3">
    <source>
        <dbReference type="Proteomes" id="UP000008633"/>
    </source>
</evidence>
<dbReference type="STRING" id="749222.Nitsa_1391"/>
<accession>E6WZD0</accession>
<reference evidence="2 3" key="1">
    <citation type="journal article" date="2011" name="Stand. Genomic Sci.">
        <title>Complete genome sequence of Nitratifractor salsuginis type strain (E9I37-1).</title>
        <authorList>
            <person name="Anderson I."/>
            <person name="Sikorski J."/>
            <person name="Zeytun A."/>
            <person name="Nolan M."/>
            <person name="Lapidus A."/>
            <person name="Lucas S."/>
            <person name="Hammon N."/>
            <person name="Deshpande S."/>
            <person name="Cheng J.F."/>
            <person name="Tapia R."/>
            <person name="Han C."/>
            <person name="Goodwin L."/>
            <person name="Pitluck S."/>
            <person name="Liolios K."/>
            <person name="Pagani I."/>
            <person name="Ivanova N."/>
            <person name="Huntemann M."/>
            <person name="Mavromatis K."/>
            <person name="Ovchinikova G."/>
            <person name="Pati A."/>
            <person name="Chen A."/>
            <person name="Palaniappan K."/>
            <person name="Land M."/>
            <person name="Hauser L."/>
            <person name="Brambilla E.M."/>
            <person name="Ngatchou-Djao O.D."/>
            <person name="Rohde M."/>
            <person name="Tindall B.J."/>
            <person name="Goker M."/>
            <person name="Detter J.C."/>
            <person name="Woyke T."/>
            <person name="Bristow J."/>
            <person name="Eisen J.A."/>
            <person name="Markowitz V."/>
            <person name="Hugenholtz P."/>
            <person name="Klenk H.P."/>
            <person name="Kyrpides N.C."/>
        </authorList>
    </citation>
    <scope>NUCLEOTIDE SEQUENCE [LARGE SCALE GENOMIC DNA]</scope>
    <source>
        <strain evidence="3">DSM 16511 / JCM 12458 / E9I37-1</strain>
    </source>
</reference>
<dbReference type="HOGENOM" id="CLU_009583_0_4_7"/>
<dbReference type="Proteomes" id="UP000008633">
    <property type="component" value="Chromosome"/>
</dbReference>
<protein>
    <submittedName>
        <fullName evidence="2">Glycosyl transferase group 1</fullName>
    </submittedName>
</protein>
<evidence type="ECO:0000313" key="2">
    <source>
        <dbReference type="EMBL" id="ADV46642.1"/>
    </source>
</evidence>